<reference evidence="6 7" key="1">
    <citation type="journal article" date="2011" name="PLoS ONE">
        <title>Core proteome of the minimal cell: comparative proteomics of three mollicute species.</title>
        <authorList>
            <person name="Fisunov G.Y."/>
            <person name="Alexeev D.G."/>
            <person name="Bazaleev N.A."/>
            <person name="Ladygina V.G."/>
            <person name="Galyamina M.A."/>
            <person name="Kondratov I.G."/>
            <person name="Zhukova N.A."/>
            <person name="Serebryakova M.V."/>
            <person name="Demina I.A."/>
            <person name="Govorun V.M."/>
        </authorList>
    </citation>
    <scope>NUCLEOTIDE SEQUENCE [LARGE SCALE GENOMIC DNA]</scope>
    <source>
        <strain evidence="6 7">S6</strain>
    </source>
</reference>
<dbReference type="InterPro" id="IPR038665">
    <property type="entry name" value="Voltage-dep_anion_channel_sf"/>
</dbReference>
<evidence type="ECO:0000313" key="7">
    <source>
        <dbReference type="Proteomes" id="UP000018735"/>
    </source>
</evidence>
<feature type="transmembrane region" description="Helical" evidence="5">
    <location>
        <begin position="265"/>
        <end position="283"/>
    </location>
</feature>
<dbReference type="Proteomes" id="UP000018735">
    <property type="component" value="Chromosome"/>
</dbReference>
<feature type="transmembrane region" description="Helical" evidence="5">
    <location>
        <begin position="12"/>
        <end position="31"/>
    </location>
</feature>
<evidence type="ECO:0000256" key="5">
    <source>
        <dbReference type="SAM" id="Phobius"/>
    </source>
</evidence>
<dbReference type="AlphaFoldDB" id="A0A0F6CKU9"/>
<dbReference type="GO" id="GO:0055085">
    <property type="term" value="P:transmembrane transport"/>
    <property type="evidence" value="ECO:0007669"/>
    <property type="project" value="InterPro"/>
</dbReference>
<keyword evidence="4 5" id="KW-0472">Membrane</keyword>
<evidence type="ECO:0000256" key="3">
    <source>
        <dbReference type="ARBA" id="ARBA00022989"/>
    </source>
</evidence>
<feature type="transmembrane region" description="Helical" evidence="5">
    <location>
        <begin position="325"/>
        <end position="349"/>
    </location>
</feature>
<evidence type="ECO:0000256" key="4">
    <source>
        <dbReference type="ARBA" id="ARBA00023136"/>
    </source>
</evidence>
<dbReference type="InterPro" id="IPR004695">
    <property type="entry name" value="SLAC1/Mae1/Ssu1/TehA"/>
</dbReference>
<protein>
    <submittedName>
        <fullName evidence="6">Permease</fullName>
    </submittedName>
</protein>
<keyword evidence="2 5" id="KW-0812">Transmembrane</keyword>
<name>A0A0F6CKU9_MYCGL</name>
<sequence length="371" mass="41888">MSKKLISKKFEQVPLALSGLTLGTIGLGFSWETLLTHFKQVSSAPETYKTATLVVLFMLMLLSLLYGTIVAIKYLTNRKQFVGYLRTPNQAGWVFPFFMALGLFGNFLGYLNVNYLQTNFAFSVVINIIVVFSTLCHVLCLIYFVNVVLAKHDLEKDEVYTSWNMPLVGLGISCSFYPNLGLNNEYYLAYYQILWLICSFLFVGSYFLFGYKQLFKGFANKEDIGTMSIMASPPNLLLVGFLRIFNPAVHQHALLINFSVTAFNILTYSFIFFSMVGLFIYFLTAIKLLVMRNFGFAWTAFTFSGTINARALLDTVNQGGLPNSIYYILLGISVGLISVVSLIVSLLTIKTFLNFKTWFEHETKVHTSGMV</sequence>
<feature type="transmembrane region" description="Helical" evidence="5">
    <location>
        <begin position="51"/>
        <end position="72"/>
    </location>
</feature>
<feature type="transmembrane region" description="Helical" evidence="5">
    <location>
        <begin position="223"/>
        <end position="245"/>
    </location>
</feature>
<accession>A0A0F6CKU9</accession>
<feature type="transmembrane region" description="Helical" evidence="5">
    <location>
        <begin position="93"/>
        <end position="113"/>
    </location>
</feature>
<dbReference type="EMBL" id="CP006916">
    <property type="protein sequence ID" value="AHB99721.1"/>
    <property type="molecule type" value="Genomic_DNA"/>
</dbReference>
<feature type="transmembrane region" description="Helical" evidence="5">
    <location>
        <begin position="161"/>
        <end position="178"/>
    </location>
</feature>
<feature type="transmembrane region" description="Helical" evidence="5">
    <location>
        <begin position="125"/>
        <end position="149"/>
    </location>
</feature>
<gene>
    <name evidence="6" type="ORF">GCW_02595</name>
</gene>
<dbReference type="KEGG" id="mgz:GCW_02595"/>
<organism evidence="6 7">
    <name type="scientific">Mycoplasmoides gallisepticum S6</name>
    <dbReference type="NCBI Taxonomy" id="1006581"/>
    <lineage>
        <taxon>Bacteria</taxon>
        <taxon>Bacillati</taxon>
        <taxon>Mycoplasmatota</taxon>
        <taxon>Mycoplasmoidales</taxon>
        <taxon>Mycoplasmoidaceae</taxon>
        <taxon>Mycoplasmoides</taxon>
    </lineage>
</organism>
<comment type="subcellular location">
    <subcellularLocation>
        <location evidence="1">Membrane</location>
        <topology evidence="1">Multi-pass membrane protein</topology>
    </subcellularLocation>
</comment>
<dbReference type="eggNOG" id="COG1275">
    <property type="taxonomic scope" value="Bacteria"/>
</dbReference>
<dbReference type="GO" id="GO:0016020">
    <property type="term" value="C:membrane"/>
    <property type="evidence" value="ECO:0007669"/>
    <property type="project" value="UniProtKB-SubCell"/>
</dbReference>
<dbReference type="HOGENOM" id="CLU_721240_0_0_14"/>
<evidence type="ECO:0000313" key="6">
    <source>
        <dbReference type="EMBL" id="AHB99721.1"/>
    </source>
</evidence>
<proteinExistence type="predicted"/>
<keyword evidence="3 5" id="KW-1133">Transmembrane helix</keyword>
<evidence type="ECO:0000256" key="2">
    <source>
        <dbReference type="ARBA" id="ARBA00022692"/>
    </source>
</evidence>
<feature type="transmembrane region" description="Helical" evidence="5">
    <location>
        <begin position="190"/>
        <end position="211"/>
    </location>
</feature>
<dbReference type="RefSeq" id="WP_011884597.1">
    <property type="nucleotide sequence ID" value="NC_023030.2"/>
</dbReference>
<dbReference type="Pfam" id="PF03595">
    <property type="entry name" value="SLAC1"/>
    <property type="match status" value="1"/>
</dbReference>
<evidence type="ECO:0000256" key="1">
    <source>
        <dbReference type="ARBA" id="ARBA00004141"/>
    </source>
</evidence>
<dbReference type="Gene3D" id="1.50.10.150">
    <property type="entry name" value="Voltage-dependent anion channel"/>
    <property type="match status" value="1"/>
</dbReference>
<feature type="transmembrane region" description="Helical" evidence="5">
    <location>
        <begin position="295"/>
        <end position="313"/>
    </location>
</feature>